<dbReference type="Pfam" id="PF07690">
    <property type="entry name" value="MFS_1"/>
    <property type="match status" value="1"/>
</dbReference>
<evidence type="ECO:0000313" key="6">
    <source>
        <dbReference type="Proteomes" id="UP001165460"/>
    </source>
</evidence>
<dbReference type="EMBL" id="JALGBH010000002">
    <property type="protein sequence ID" value="MCJ0743409.1"/>
    <property type="molecule type" value="Genomic_DNA"/>
</dbReference>
<feature type="transmembrane region" description="Helical" evidence="4">
    <location>
        <begin position="319"/>
        <end position="344"/>
    </location>
</feature>
<evidence type="ECO:0000256" key="4">
    <source>
        <dbReference type="SAM" id="Phobius"/>
    </source>
</evidence>
<dbReference type="SUPFAM" id="SSF103473">
    <property type="entry name" value="MFS general substrate transporter"/>
    <property type="match status" value="1"/>
</dbReference>
<feature type="transmembrane region" description="Helical" evidence="4">
    <location>
        <begin position="233"/>
        <end position="255"/>
    </location>
</feature>
<feature type="transmembrane region" description="Helical" evidence="4">
    <location>
        <begin position="84"/>
        <end position="102"/>
    </location>
</feature>
<comment type="caution">
    <text evidence="5">The sequence shown here is derived from an EMBL/GenBank/DDBJ whole genome shotgun (WGS) entry which is preliminary data.</text>
</comment>
<evidence type="ECO:0000313" key="5">
    <source>
        <dbReference type="EMBL" id="MCJ0743409.1"/>
    </source>
</evidence>
<feature type="transmembrane region" description="Helical" evidence="4">
    <location>
        <begin position="183"/>
        <end position="201"/>
    </location>
</feature>
<evidence type="ECO:0000256" key="1">
    <source>
        <dbReference type="ARBA" id="ARBA00022692"/>
    </source>
</evidence>
<dbReference type="PANTHER" id="PTHR23526">
    <property type="entry name" value="INTEGRAL MEMBRANE TRANSPORT PROTEIN-RELATED"/>
    <property type="match status" value="1"/>
</dbReference>
<organism evidence="5 6">
    <name type="scientific">Pedobacter montanisoli</name>
    <dbReference type="NCBI Taxonomy" id="2923277"/>
    <lineage>
        <taxon>Bacteria</taxon>
        <taxon>Pseudomonadati</taxon>
        <taxon>Bacteroidota</taxon>
        <taxon>Sphingobacteriia</taxon>
        <taxon>Sphingobacteriales</taxon>
        <taxon>Sphingobacteriaceae</taxon>
        <taxon>Pedobacter</taxon>
    </lineage>
</organism>
<keyword evidence="1 4" id="KW-0812">Transmembrane</keyword>
<proteinExistence type="predicted"/>
<dbReference type="InterPro" id="IPR011701">
    <property type="entry name" value="MFS"/>
</dbReference>
<feature type="transmembrane region" description="Helical" evidence="4">
    <location>
        <begin position="20"/>
        <end position="44"/>
    </location>
</feature>
<reference evidence="5" key="1">
    <citation type="submission" date="2022-03" db="EMBL/GenBank/DDBJ databases">
        <authorList>
            <person name="Woo C.Y."/>
        </authorList>
    </citation>
    <scope>NUCLEOTIDE SEQUENCE</scope>
    <source>
        <strain evidence="5">CYS-01</strain>
    </source>
</reference>
<dbReference type="PANTHER" id="PTHR23526:SF2">
    <property type="entry name" value="MAJOR FACILITATOR SUPERFAMILY (MFS) PROFILE DOMAIN-CONTAINING PROTEIN"/>
    <property type="match status" value="1"/>
</dbReference>
<dbReference type="InterPro" id="IPR052528">
    <property type="entry name" value="Sugar_transport-like"/>
</dbReference>
<feature type="transmembrane region" description="Helical" evidence="4">
    <location>
        <begin position="50"/>
        <end position="72"/>
    </location>
</feature>
<feature type="transmembrane region" description="Helical" evidence="4">
    <location>
        <begin position="108"/>
        <end position="132"/>
    </location>
</feature>
<dbReference type="RefSeq" id="WP_243362585.1">
    <property type="nucleotide sequence ID" value="NZ_JALGBH010000002.1"/>
</dbReference>
<sequence>MKPQLHIENRDIEKSLRLVIVDGISSEIVVCLTSGAFLVATALLLGASNFQIGLLAAFPSLTNLAQLFSILLMRRFPNRKGITTISLVIARTPLIIIGWLLFQFGISVYFLMAMMFIHYLFSSIGGAGWNSWIKDLVPENQLGQYFSKRSRYMQIVNICLSLLVAVMVDYFTSKHSSELLSLYSVYFILAGVVGLIGTFFLSRAVEPQSYLSKGDFFELFMMPLKNKNFRNMLWFNGAWVFAINLAVPFFMVFMLQTLKIPMTYIIALTVISQVFSVLTVQLWGTLSDRYSNKSIIYLSSPIYIVCIIAWIFVGIYSRWYVNMALLVGIHIFTGVSTAGINLALTNIGLKLAPKTDAVVYLSVKNITTSIFSSVSPLLGGILADYFSNKQLKITFEWISPQFNKLLKLIYLHEWNFLFLIGALLALLSLRLLGKVQEQGEVGHSIVKRIMKTRFKSDLKESFIIGNIVTWHSMLKAIIKRKKAA</sequence>
<protein>
    <submittedName>
        <fullName evidence="5">MFS transporter</fullName>
    </submittedName>
</protein>
<evidence type="ECO:0000256" key="2">
    <source>
        <dbReference type="ARBA" id="ARBA00022989"/>
    </source>
</evidence>
<gene>
    <name evidence="5" type="ORF">MMF97_11845</name>
</gene>
<dbReference type="Proteomes" id="UP001165460">
    <property type="component" value="Unassembled WGS sequence"/>
</dbReference>
<name>A0ABS9ZYK2_9SPHI</name>
<keyword evidence="6" id="KW-1185">Reference proteome</keyword>
<keyword evidence="3 4" id="KW-0472">Membrane</keyword>
<keyword evidence="2 4" id="KW-1133">Transmembrane helix</keyword>
<evidence type="ECO:0000256" key="3">
    <source>
        <dbReference type="ARBA" id="ARBA00023136"/>
    </source>
</evidence>
<accession>A0ABS9ZYK2</accession>
<dbReference type="InterPro" id="IPR036259">
    <property type="entry name" value="MFS_trans_sf"/>
</dbReference>
<feature type="transmembrane region" description="Helical" evidence="4">
    <location>
        <begin position="152"/>
        <end position="171"/>
    </location>
</feature>
<feature type="transmembrane region" description="Helical" evidence="4">
    <location>
        <begin position="261"/>
        <end position="283"/>
    </location>
</feature>
<dbReference type="Gene3D" id="1.20.1250.20">
    <property type="entry name" value="MFS general substrate transporter like domains"/>
    <property type="match status" value="2"/>
</dbReference>
<feature type="transmembrane region" description="Helical" evidence="4">
    <location>
        <begin position="414"/>
        <end position="433"/>
    </location>
</feature>
<feature type="transmembrane region" description="Helical" evidence="4">
    <location>
        <begin position="295"/>
        <end position="313"/>
    </location>
</feature>